<feature type="signal peptide" evidence="7">
    <location>
        <begin position="1"/>
        <end position="23"/>
    </location>
</feature>
<dbReference type="Pfam" id="PF05695">
    <property type="entry name" value="Ycf2"/>
    <property type="match status" value="1"/>
</dbReference>
<organism evidence="9 10">
    <name type="scientific">Solanum commersonii</name>
    <name type="common">Commerson's wild potato</name>
    <name type="synonym">Commerson's nightshade</name>
    <dbReference type="NCBI Taxonomy" id="4109"/>
    <lineage>
        <taxon>Eukaryota</taxon>
        <taxon>Viridiplantae</taxon>
        <taxon>Streptophyta</taxon>
        <taxon>Embryophyta</taxon>
        <taxon>Tracheophyta</taxon>
        <taxon>Spermatophyta</taxon>
        <taxon>Magnoliopsida</taxon>
        <taxon>eudicotyledons</taxon>
        <taxon>Gunneridae</taxon>
        <taxon>Pentapetalae</taxon>
        <taxon>asterids</taxon>
        <taxon>lamiids</taxon>
        <taxon>Solanales</taxon>
        <taxon>Solanaceae</taxon>
        <taxon>Solanoideae</taxon>
        <taxon>Solaneae</taxon>
        <taxon>Solanum</taxon>
    </lineage>
</organism>
<feature type="domain" description="Ycf2 N-terminal" evidence="8">
    <location>
        <begin position="68"/>
        <end position="113"/>
    </location>
</feature>
<accession>A0A9J5Z4I6</accession>
<evidence type="ECO:0000313" key="10">
    <source>
        <dbReference type="Proteomes" id="UP000824120"/>
    </source>
</evidence>
<dbReference type="PANTHER" id="PTHR33078:SF100">
    <property type="entry name" value="PROTEIN YCF2"/>
    <property type="match status" value="1"/>
</dbReference>
<name>A0A9J5Z4I6_SOLCO</name>
<evidence type="ECO:0000259" key="8">
    <source>
        <dbReference type="Pfam" id="PF05695"/>
    </source>
</evidence>
<keyword evidence="5" id="KW-0547">Nucleotide-binding</keyword>
<keyword evidence="10" id="KW-1185">Reference proteome</keyword>
<keyword evidence="7" id="KW-0732">Signal</keyword>
<dbReference type="EMBL" id="JACXVP010000005">
    <property type="protein sequence ID" value="KAG5606348.1"/>
    <property type="molecule type" value="Genomic_DNA"/>
</dbReference>
<comment type="caution">
    <text evidence="9">The sequence shown here is derived from an EMBL/GenBank/DDBJ whole genome shotgun (WGS) entry which is preliminary data.</text>
</comment>
<comment type="subcellular location">
    <subcellularLocation>
        <location evidence="2">Plastid</location>
    </subcellularLocation>
</comment>
<feature type="chain" id="PRO_5039901283" description="Ycf2 N-terminal domain-containing protein" evidence="7">
    <location>
        <begin position="24"/>
        <end position="119"/>
    </location>
</feature>
<evidence type="ECO:0000256" key="3">
    <source>
        <dbReference type="ARBA" id="ARBA00009361"/>
    </source>
</evidence>
<proteinExistence type="inferred from homology"/>
<dbReference type="OrthoDB" id="1711186at2759"/>
<keyword evidence="4" id="KW-0934">Plastid</keyword>
<dbReference type="GO" id="GO:0009536">
    <property type="term" value="C:plastid"/>
    <property type="evidence" value="ECO:0007669"/>
    <property type="project" value="UniProtKB-SubCell"/>
</dbReference>
<dbReference type="AlphaFoldDB" id="A0A9J5Z4I6"/>
<evidence type="ECO:0000256" key="7">
    <source>
        <dbReference type="SAM" id="SignalP"/>
    </source>
</evidence>
<evidence type="ECO:0000256" key="6">
    <source>
        <dbReference type="ARBA" id="ARBA00022840"/>
    </source>
</evidence>
<evidence type="ECO:0000256" key="1">
    <source>
        <dbReference type="ARBA" id="ARBA00002329"/>
    </source>
</evidence>
<sequence length="119" mass="14244">MLGSSSIQSFSFFLLLDISFVHIFSLFPEPLVSYRQSSKESLSSCSRTIRRFSRRNTGFYFWWQHTWSRYGVKSIRSKKKDWNINLIEIIDLIQNPINRITFLRNMRHLSHTSKEISIH</sequence>
<dbReference type="PANTHER" id="PTHR33078">
    <property type="entry name" value="PROTEIN YCF2-RELATED"/>
    <property type="match status" value="1"/>
</dbReference>
<evidence type="ECO:0000256" key="5">
    <source>
        <dbReference type="ARBA" id="ARBA00022741"/>
    </source>
</evidence>
<protein>
    <recommendedName>
        <fullName evidence="8">Ycf2 N-terminal domain-containing protein</fullName>
    </recommendedName>
</protein>
<gene>
    <name evidence="9" type="ORF">H5410_027840</name>
</gene>
<reference evidence="9 10" key="1">
    <citation type="submission" date="2020-09" db="EMBL/GenBank/DDBJ databases">
        <title>De no assembly of potato wild relative species, Solanum commersonii.</title>
        <authorList>
            <person name="Cho K."/>
        </authorList>
    </citation>
    <scope>NUCLEOTIDE SEQUENCE [LARGE SCALE GENOMIC DNA]</scope>
    <source>
        <strain evidence="9">LZ3.2</strain>
        <tissue evidence="9">Leaf</tissue>
    </source>
</reference>
<evidence type="ECO:0000256" key="2">
    <source>
        <dbReference type="ARBA" id="ARBA00004474"/>
    </source>
</evidence>
<comment type="similarity">
    <text evidence="3">Belongs to the Ycf2 family.</text>
</comment>
<evidence type="ECO:0000256" key="4">
    <source>
        <dbReference type="ARBA" id="ARBA00022640"/>
    </source>
</evidence>
<dbReference type="Proteomes" id="UP000824120">
    <property type="component" value="Chromosome 5"/>
</dbReference>
<dbReference type="GO" id="GO:0005524">
    <property type="term" value="F:ATP binding"/>
    <property type="evidence" value="ECO:0007669"/>
    <property type="project" value="UniProtKB-KW"/>
</dbReference>
<comment type="function">
    <text evidence="1">Probable ATPase of unknown function. Its presence in a non-photosynthetic plant (Epifagus virginiana) and experiments in tobacco indicate that it has an essential function which is probably not related to photosynthesis.</text>
</comment>
<evidence type="ECO:0000313" key="9">
    <source>
        <dbReference type="EMBL" id="KAG5606348.1"/>
    </source>
</evidence>
<keyword evidence="6" id="KW-0067">ATP-binding</keyword>
<dbReference type="InterPro" id="IPR056777">
    <property type="entry name" value="Ycf2_N"/>
</dbReference>